<name>A0A6S7KPJ9_PARCT</name>
<accession>A0A6S7KPJ9</accession>
<comment type="subcellular location">
    <subcellularLocation>
        <location evidence="1">Membrane</location>
        <topology evidence="1">Multi-pass membrane protein</topology>
    </subcellularLocation>
</comment>
<evidence type="ECO:0000256" key="3">
    <source>
        <dbReference type="ARBA" id="ARBA00022989"/>
    </source>
</evidence>
<dbReference type="Proteomes" id="UP001152795">
    <property type="component" value="Unassembled WGS sequence"/>
</dbReference>
<dbReference type="InterPro" id="IPR002781">
    <property type="entry name" value="TM_pro_TauE-like"/>
</dbReference>
<keyword evidence="4" id="KW-0472">Membrane</keyword>
<dbReference type="OrthoDB" id="5979356at2759"/>
<evidence type="ECO:0000313" key="5">
    <source>
        <dbReference type="EMBL" id="CAB4028892.1"/>
    </source>
</evidence>
<evidence type="ECO:0000313" key="6">
    <source>
        <dbReference type="Proteomes" id="UP001152795"/>
    </source>
</evidence>
<dbReference type="PANTHER" id="PTHR31154">
    <property type="entry name" value="MEMBRANE TRANSPORTER PROTEIN"/>
    <property type="match status" value="1"/>
</dbReference>
<evidence type="ECO:0000256" key="1">
    <source>
        <dbReference type="ARBA" id="ARBA00004141"/>
    </source>
</evidence>
<dbReference type="EMBL" id="CACRXK020015803">
    <property type="protein sequence ID" value="CAB4028892.1"/>
    <property type="molecule type" value="Genomic_DNA"/>
</dbReference>
<comment type="caution">
    <text evidence="5">The sequence shown here is derived from an EMBL/GenBank/DDBJ whole genome shotgun (WGS) entry which is preliminary data.</text>
</comment>
<dbReference type="AlphaFoldDB" id="A0A6S7KPJ9"/>
<evidence type="ECO:0000256" key="2">
    <source>
        <dbReference type="ARBA" id="ARBA00022692"/>
    </source>
</evidence>
<dbReference type="GO" id="GO:0016020">
    <property type="term" value="C:membrane"/>
    <property type="evidence" value="ECO:0007669"/>
    <property type="project" value="UniProtKB-SubCell"/>
</dbReference>
<keyword evidence="6" id="KW-1185">Reference proteome</keyword>
<reference evidence="5" key="1">
    <citation type="submission" date="2020-04" db="EMBL/GenBank/DDBJ databases">
        <authorList>
            <person name="Alioto T."/>
            <person name="Alioto T."/>
            <person name="Gomez Garrido J."/>
        </authorList>
    </citation>
    <scope>NUCLEOTIDE SEQUENCE</scope>
    <source>
        <strain evidence="5">A484AB</strain>
    </source>
</reference>
<sequence length="440" mass="49412">MTQATPRRSPKEWFKKYFLEGQTLTSSQTKALENLDQNAPWYSKIIVKHRRVVGILIPFTIVHFIWWSCAIRYNYWELFPDRYFITITMVFGSLIAGMTSEGGSSVAFPVMTLAFQISPSIARDFSLMIQSVGMTAAAFTIFWMKIQLEWRSVIFCTTGGVLGMVIGLEFIDPNLTPPQKKMGFVSIWFAFAFALFLLNVYHKRVTFKIIPEFTTWKACTLLVTGVFGGIFSAISGSGLDVCSFSILTLLFRVSEKTATPTSVVLMAVNTVVGFYWRQVMMQAIHIDSYQYLAVCAPIVVLGAPLGSVIGSHFHRQVLASFNYLTDTVALISGFVIVKLDATLVGVSIGIIAFGFVFFGLLCYFGHRLMGKILKDWEDLGNNERVTVTDGSSTRCKKDLNEYDEEHSQGMSYIVENRGVIETHEVNSNLEKSDSCYTTHF</sequence>
<dbReference type="PANTHER" id="PTHR31154:SF4">
    <property type="entry name" value="MEMBRANE TRANSPORTER PROTEIN"/>
    <property type="match status" value="1"/>
</dbReference>
<keyword evidence="3" id="KW-1133">Transmembrane helix</keyword>
<proteinExistence type="predicted"/>
<evidence type="ECO:0000256" key="4">
    <source>
        <dbReference type="ARBA" id="ARBA00023136"/>
    </source>
</evidence>
<organism evidence="5 6">
    <name type="scientific">Paramuricea clavata</name>
    <name type="common">Red gorgonian</name>
    <name type="synonym">Violescent sea-whip</name>
    <dbReference type="NCBI Taxonomy" id="317549"/>
    <lineage>
        <taxon>Eukaryota</taxon>
        <taxon>Metazoa</taxon>
        <taxon>Cnidaria</taxon>
        <taxon>Anthozoa</taxon>
        <taxon>Octocorallia</taxon>
        <taxon>Malacalcyonacea</taxon>
        <taxon>Plexauridae</taxon>
        <taxon>Paramuricea</taxon>
    </lineage>
</organism>
<dbReference type="Pfam" id="PF01925">
    <property type="entry name" value="TauE"/>
    <property type="match status" value="1"/>
</dbReference>
<protein>
    <submittedName>
        <fullName evidence="5">Uncharacterized protein LOC110044725</fullName>
    </submittedName>
</protein>
<gene>
    <name evidence="5" type="ORF">PACLA_8A005641</name>
</gene>
<keyword evidence="2" id="KW-0812">Transmembrane</keyword>